<evidence type="ECO:0000256" key="3">
    <source>
        <dbReference type="ARBA" id="ARBA00022490"/>
    </source>
</evidence>
<dbReference type="FunCoup" id="G7E3U6">
    <property type="interactions" value="439"/>
</dbReference>
<dbReference type="Pfam" id="PF23797">
    <property type="entry name" value="Beta-prop_ELP1_2nd"/>
    <property type="match status" value="1"/>
</dbReference>
<feature type="compositionally biased region" description="Basic residues" evidence="8">
    <location>
        <begin position="1186"/>
        <end position="1198"/>
    </location>
</feature>
<dbReference type="HOGENOM" id="CLU_001477_0_0_1"/>
<dbReference type="Proteomes" id="UP000009131">
    <property type="component" value="Unassembled WGS sequence"/>
</dbReference>
<feature type="region of interest" description="Disordered" evidence="8">
    <location>
        <begin position="1178"/>
        <end position="1199"/>
    </location>
</feature>
<sequence length="1309" mass="145489">MRSLVPLEAIWHPIDRSSLTPTKSRVTAHAIDPDAPPGKGYYVCLEAAYANGGVEVLIVNDDTDQVVARFASDIAPPSNLVGWHDAEESDLRPAHVVLLSFRAELGGAIVALAGGDLINVPFDGSDVDIVGSVESGLSAAAWSPDEELLAVVTGEQKLVVFTRDYDVLADQELVTQDFGEAMPVDVGWGSKQTQFHGSVGKTAAKEVAHSQISAVDWLSPNDDKLPRISWRGDGAFFAVSSLESFAAADATTGQRRRIRIYSRTGALQSTTEPTPRLEHSLAWQPSGSIIASTQYDRENGEDDVIFFERNGLRRYDFALRHQKAQQAYVHNMFWNCDSTLLAVWLRSLSGDCVQLWYRNNYYWYLKSEVAAPQHERLANVAWHAESANELVMLTQDASHRRTFTWEVLRGRATPSIDPGSVAVIDGSRLLLTPFRYMQVPPPMSAFQLGASAPISHAVISHEHSLIALLTSERTCELWQWQSRNSTSMATPVQLLSQKLETIPDDSVPLQLALSSDGPADVHITVLLARPRSITSLVTISYDLQRNVCAPARLSESQSRLIKIASANDSVLQHYANGQALIGTLDIRLPESCHELDVFEHCVIGLSSRSVLYANGRKVATNVSSFTRCGAYLIYTTRTHEAHFVLLQSLHDPSQEAGYSETLPEAKVMRQEDSTAALKLKVERGSHIVCAVAATMTLVLQMPRGNIESVCPRPLVLQSVRYDLSTGSLRNAFMSCRKHRIDLNILIDMDAARFMTALEDWVAVLPDPDHLNLLLSSLVEDNVVTSKYAHFAAAHNISPLEDKVNVICEGLRQSLITGKGANEAYGQYLTTILTSFVCQRPPRYEEALLLLKSLQATRTEAEIEAAIKYMIFLSDANKLYDIALGTYDLELTLLIAQQSQKDPREYLPFLRELRKAAPAMRAHKIEDTLQHYSDALQHLTECTLPYDEVETYIRRHELYDEAVKYYANDANTLPRVLQTRAVWQLANGAWLGAAMSFRLAGDMQSAMHAYQDALAWRELFTLALELRKGEKEIRELAQHMSESLKARNRHAEAARVLLEYSRDPVAAVKCSCEGRDYIEAIRIAYLYGRSSLLSSHVFESMEETARRVDEEIQELQAQIKKQLGRLAELEIIKAENPSKYYGAFEVEDGALEGVDIASEAGSTIASQFTRYTAVASSQVSTASGKTGRSKRKDAKKKAAGQRGGIFEHHYLVGSISRSTNERLPALRDEATMLIPLLYTYASAEPRRRMRELGSDLQVSLTSLEEEIRTAIVTVWGPPEREREDTTVKDVPRPSEPANSRSWSAALVAFK</sequence>
<dbReference type="OrthoDB" id="40048at2759"/>
<dbReference type="InterPro" id="IPR056167">
    <property type="entry name" value="A-sol_ELP1"/>
</dbReference>
<feature type="domain" description="ELP1 TPR" evidence="11">
    <location>
        <begin position="922"/>
        <end position="1081"/>
    </location>
</feature>
<feature type="domain" description="ELP1 alpha-solenoid" evidence="12">
    <location>
        <begin position="712"/>
        <end position="912"/>
    </location>
</feature>
<dbReference type="UniPathway" id="UPA00988"/>
<gene>
    <name evidence="13" type="primary">Mo04184</name>
    <name evidence="13" type="ORF">E5Q_04184</name>
</gene>
<dbReference type="InterPro" id="IPR056164">
    <property type="entry name" value="Beta-prop_ELP1_1st"/>
</dbReference>
<protein>
    <recommendedName>
        <fullName evidence="5 6">Elongator complex protein 1</fullName>
    </recommendedName>
</protein>
<evidence type="ECO:0000256" key="4">
    <source>
        <dbReference type="ARBA" id="ARBA00022694"/>
    </source>
</evidence>
<dbReference type="SUPFAM" id="SSF69322">
    <property type="entry name" value="Tricorn protease domain 2"/>
    <property type="match status" value="1"/>
</dbReference>
<comment type="pathway">
    <text evidence="1">tRNA modification; 5-methoxycarbonylmethyl-2-thiouridine-tRNA biosynthesis.</text>
</comment>
<dbReference type="GO" id="GO:0033588">
    <property type="term" value="C:elongator holoenzyme complex"/>
    <property type="evidence" value="ECO:0007669"/>
    <property type="project" value="InterPro"/>
</dbReference>
<dbReference type="eggNOG" id="KOG1920">
    <property type="taxonomic scope" value="Eukaryota"/>
</dbReference>
<comment type="caution">
    <text evidence="13">The sequence shown here is derived from an EMBL/GenBank/DDBJ whole genome shotgun (WGS) entry which is preliminary data.</text>
</comment>
<keyword evidence="6" id="KW-0539">Nucleus</keyword>
<dbReference type="InterPro" id="IPR006849">
    <property type="entry name" value="Elp1"/>
</dbReference>
<dbReference type="PIRSF" id="PIRSF017233">
    <property type="entry name" value="IKAP"/>
    <property type="match status" value="1"/>
</dbReference>
<dbReference type="InterPro" id="IPR056165">
    <property type="entry name" value="Beta-prop_ELP1_2nd"/>
</dbReference>
<reference evidence="13 14" key="2">
    <citation type="journal article" date="2012" name="Open Biol.">
        <title>Characteristics of nucleosomes and linker DNA regions on the genome of the basidiomycete Mixia osmundae revealed by mono- and dinucleosome mapping.</title>
        <authorList>
            <person name="Nishida H."/>
            <person name="Kondo S."/>
            <person name="Matsumoto T."/>
            <person name="Suzuki Y."/>
            <person name="Yoshikawa H."/>
            <person name="Taylor T.D."/>
            <person name="Sugiyama J."/>
        </authorList>
    </citation>
    <scope>NUCLEOTIDE SEQUENCE [LARGE SCALE GENOMIC DNA]</scope>
    <source>
        <strain evidence="14">CBS 9802 / IAM 14324 / JCM 22182 / KY 12970</strain>
    </source>
</reference>
<dbReference type="PANTHER" id="PTHR12747:SF0">
    <property type="entry name" value="ELONGATOR COMPLEX PROTEIN 1"/>
    <property type="match status" value="1"/>
</dbReference>
<dbReference type="GO" id="GO:0005634">
    <property type="term" value="C:nucleus"/>
    <property type="evidence" value="ECO:0007669"/>
    <property type="project" value="UniProtKB-SubCell"/>
</dbReference>
<evidence type="ECO:0000259" key="11">
    <source>
        <dbReference type="Pfam" id="PF23878"/>
    </source>
</evidence>
<feature type="domain" description="ELP1 N-terminal second beta-propeller" evidence="10">
    <location>
        <begin position="423"/>
        <end position="688"/>
    </location>
</feature>
<reference evidence="13 14" key="1">
    <citation type="journal article" date="2011" name="J. Gen. Appl. Microbiol.">
        <title>Draft genome sequencing of the enigmatic basidiomycete Mixia osmundae.</title>
        <authorList>
            <person name="Nishida H."/>
            <person name="Nagatsuka Y."/>
            <person name="Sugiyama J."/>
        </authorList>
    </citation>
    <scope>NUCLEOTIDE SEQUENCE [LARGE SCALE GENOMIC DNA]</scope>
    <source>
        <strain evidence="14">CBS 9802 / IAM 14324 / JCM 22182 / KY 12970</strain>
    </source>
</reference>
<feature type="coiled-coil region" evidence="7">
    <location>
        <begin position="1097"/>
        <end position="1131"/>
    </location>
</feature>
<dbReference type="Gene3D" id="2.130.10.10">
    <property type="entry name" value="YVTN repeat-like/Quinoprotein amine dehydrogenase"/>
    <property type="match status" value="1"/>
</dbReference>
<keyword evidence="4" id="KW-0819">tRNA processing</keyword>
<proteinExistence type="inferred from homology"/>
<evidence type="ECO:0000256" key="7">
    <source>
        <dbReference type="SAM" id="Coils"/>
    </source>
</evidence>
<comment type="function">
    <text evidence="6">Component of the elongator complex which is required for multiple tRNA modifications, including mcm5U (5-methoxycarbonylmethyl uridine), mcm5s2U (5-methoxycarbonylmethyl-2-thiouridine), and ncm5U (5-carbamoylmethyl uridine). The elongator complex catalyzes formation of carboxymethyluridine in the wobble base at position 34 in tRNAs.</text>
</comment>
<comment type="subcellular location">
    <subcellularLocation>
        <location evidence="6">Cytoplasm</location>
    </subcellularLocation>
    <subcellularLocation>
        <location evidence="6">Nucleus</location>
    </subcellularLocation>
</comment>
<evidence type="ECO:0000313" key="14">
    <source>
        <dbReference type="Proteomes" id="UP000009131"/>
    </source>
</evidence>
<evidence type="ECO:0000259" key="9">
    <source>
        <dbReference type="Pfam" id="PF04762"/>
    </source>
</evidence>
<dbReference type="GO" id="GO:0005829">
    <property type="term" value="C:cytosol"/>
    <property type="evidence" value="ECO:0007669"/>
    <property type="project" value="TreeGrafter"/>
</dbReference>
<evidence type="ECO:0000313" key="13">
    <source>
        <dbReference type="EMBL" id="GAA97506.1"/>
    </source>
</evidence>
<dbReference type="STRING" id="764103.G7E3U6"/>
<dbReference type="Pfam" id="PF04762">
    <property type="entry name" value="Beta-prop_ELP1_1st"/>
    <property type="match status" value="1"/>
</dbReference>
<dbReference type="GO" id="GO:0000049">
    <property type="term" value="F:tRNA binding"/>
    <property type="evidence" value="ECO:0007669"/>
    <property type="project" value="TreeGrafter"/>
</dbReference>
<feature type="domain" description="ELP1 first N-terminal beta-propeller" evidence="9">
    <location>
        <begin position="58"/>
        <end position="385"/>
    </location>
</feature>
<feature type="compositionally biased region" description="Basic and acidic residues" evidence="8">
    <location>
        <begin position="1277"/>
        <end position="1291"/>
    </location>
</feature>
<keyword evidence="14" id="KW-1185">Reference proteome</keyword>
<evidence type="ECO:0000256" key="6">
    <source>
        <dbReference type="PIRNR" id="PIRNR017233"/>
    </source>
</evidence>
<evidence type="ECO:0000256" key="2">
    <source>
        <dbReference type="ARBA" id="ARBA00006086"/>
    </source>
</evidence>
<dbReference type="Pfam" id="PF23878">
    <property type="entry name" value="TPR_ELP1"/>
    <property type="match status" value="1"/>
</dbReference>
<dbReference type="OMA" id="WRESLYC"/>
<dbReference type="EMBL" id="BABT02000126">
    <property type="protein sequence ID" value="GAA97506.1"/>
    <property type="molecule type" value="Genomic_DNA"/>
</dbReference>
<comment type="similarity">
    <text evidence="2 6">Belongs to the ELP1/IKA1 family.</text>
</comment>
<feature type="region of interest" description="Disordered" evidence="8">
    <location>
        <begin position="1276"/>
        <end position="1302"/>
    </location>
</feature>
<dbReference type="InterPro" id="IPR015943">
    <property type="entry name" value="WD40/YVTN_repeat-like_dom_sf"/>
</dbReference>
<evidence type="ECO:0000256" key="5">
    <source>
        <dbReference type="ARBA" id="ARBA00029535"/>
    </source>
</evidence>
<evidence type="ECO:0000259" key="10">
    <source>
        <dbReference type="Pfam" id="PF23797"/>
    </source>
</evidence>
<dbReference type="PANTHER" id="PTHR12747">
    <property type="entry name" value="ELONGATOR COMPLEX PROTEIN 1"/>
    <property type="match status" value="1"/>
</dbReference>
<dbReference type="Pfam" id="PF23925">
    <property type="entry name" value="A-sol_ELP1"/>
    <property type="match status" value="1"/>
</dbReference>
<keyword evidence="3 6" id="KW-0963">Cytoplasm</keyword>
<dbReference type="GO" id="GO:0002926">
    <property type="term" value="P:tRNA wobble base 5-methoxycarbonylmethyl-2-thiouridinylation"/>
    <property type="evidence" value="ECO:0007669"/>
    <property type="project" value="TreeGrafter"/>
</dbReference>
<name>G7E3U6_MIXOS</name>
<evidence type="ECO:0000259" key="12">
    <source>
        <dbReference type="Pfam" id="PF23925"/>
    </source>
</evidence>
<organism evidence="13 14">
    <name type="scientific">Mixia osmundae (strain CBS 9802 / IAM 14324 / JCM 22182 / KY 12970)</name>
    <dbReference type="NCBI Taxonomy" id="764103"/>
    <lineage>
        <taxon>Eukaryota</taxon>
        <taxon>Fungi</taxon>
        <taxon>Dikarya</taxon>
        <taxon>Basidiomycota</taxon>
        <taxon>Pucciniomycotina</taxon>
        <taxon>Mixiomycetes</taxon>
        <taxon>Mixiales</taxon>
        <taxon>Mixiaceae</taxon>
        <taxon>Mixia</taxon>
    </lineage>
</organism>
<dbReference type="InParanoid" id="G7E3U6"/>
<evidence type="ECO:0000256" key="8">
    <source>
        <dbReference type="SAM" id="MobiDB-lite"/>
    </source>
</evidence>
<evidence type="ECO:0000256" key="1">
    <source>
        <dbReference type="ARBA" id="ARBA00005043"/>
    </source>
</evidence>
<accession>G7E3U6</accession>
<dbReference type="RefSeq" id="XP_014570599.1">
    <property type="nucleotide sequence ID" value="XM_014715113.1"/>
</dbReference>
<keyword evidence="7" id="KW-0175">Coiled coil</keyword>
<dbReference type="InterPro" id="IPR056166">
    <property type="entry name" value="TPR_ELP1"/>
</dbReference>